<dbReference type="CDD" id="cd08991">
    <property type="entry name" value="GH43_HoAraf43-like"/>
    <property type="match status" value="1"/>
</dbReference>
<dbReference type="SUPFAM" id="SSF75005">
    <property type="entry name" value="Arabinanase/levansucrase/invertase"/>
    <property type="match status" value="1"/>
</dbReference>
<dbReference type="Pfam" id="PF04616">
    <property type="entry name" value="Glyco_hydro_43"/>
    <property type="match status" value="1"/>
</dbReference>
<reference evidence="8 9" key="1">
    <citation type="submission" date="2017-05" db="EMBL/GenBank/DDBJ databases">
        <title>The complete genome sequence of Deinococcus ficus isolated from the rhizosphere of the Ficus religiosa L. in Taiwan.</title>
        <authorList>
            <person name="Wu K.-M."/>
            <person name="Liao T.-L."/>
            <person name="Liu Y.-M."/>
            <person name="Young C.-C."/>
            <person name="Tsai S.-F."/>
        </authorList>
    </citation>
    <scope>NUCLEOTIDE SEQUENCE [LARGE SCALE GENOMIC DNA]</scope>
    <source>
        <strain evidence="8 9">CC-FR2-10</strain>
        <plasmid evidence="9">pdfi2</plasmid>
    </source>
</reference>
<sequence>MTGGPAPVGPLYPGYFADPFVLRHAGRYYAYGTGRVVEGRVFEVLASDDLEHWTSCGGALLPLDEEPRDYWAPEVAEHGGTFFMYYSVGEGDRGHHLRVATAPHPTGPFRDLGLNLSPEEPFAIDPHPFRTASGEWFLYFARDDLSGERPGTVLAAAPLHDMTRLGEVRTVLRASGDWQRYQAERAMPHYGGVFDWHTLEGPFVLERGGTFHLLYSGGAWIGETYGVGHATAPHPLGPFQEPQPGAAVLRSGRGLIGPGHASVTQRGDQDHLVFHAWDAAHTMRQLHVAPLSWASGRPVAVVP</sequence>
<dbReference type="KEGG" id="dfc:DFI_17865"/>
<comment type="pathway">
    <text evidence="1">Glycan metabolism; L-arabinan degradation.</text>
</comment>
<evidence type="ECO:0000313" key="8">
    <source>
        <dbReference type="EMBL" id="ASN83043.1"/>
    </source>
</evidence>
<evidence type="ECO:0000256" key="4">
    <source>
        <dbReference type="ARBA" id="ARBA00023295"/>
    </source>
</evidence>
<name>A0A221T2B1_9DEIO</name>
<dbReference type="InterPro" id="IPR023296">
    <property type="entry name" value="Glyco_hydro_beta-prop_sf"/>
</dbReference>
<comment type="similarity">
    <text evidence="2 7">Belongs to the glycosyl hydrolase 43 family.</text>
</comment>
<dbReference type="PANTHER" id="PTHR43301:SF3">
    <property type="entry name" value="ARABINAN ENDO-1,5-ALPHA-L-ARABINOSIDASE A-RELATED"/>
    <property type="match status" value="1"/>
</dbReference>
<keyword evidence="4 7" id="KW-0326">Glycosidase</keyword>
<keyword evidence="9" id="KW-1185">Reference proteome</keyword>
<geneLocation type="plasmid" evidence="9">
    <name>pdfi2</name>
</geneLocation>
<dbReference type="InterPro" id="IPR050727">
    <property type="entry name" value="GH43_arabinanases"/>
</dbReference>
<organism evidence="8 9">
    <name type="scientific">Deinococcus ficus</name>
    <dbReference type="NCBI Taxonomy" id="317577"/>
    <lineage>
        <taxon>Bacteria</taxon>
        <taxon>Thermotogati</taxon>
        <taxon>Deinococcota</taxon>
        <taxon>Deinococci</taxon>
        <taxon>Deinococcales</taxon>
        <taxon>Deinococcaceae</taxon>
        <taxon>Deinococcus</taxon>
    </lineage>
</organism>
<keyword evidence="3 7" id="KW-0378">Hydrolase</keyword>
<gene>
    <name evidence="8" type="ORF">DFI_17865</name>
</gene>
<dbReference type="Gene3D" id="2.115.10.20">
    <property type="entry name" value="Glycosyl hydrolase domain, family 43"/>
    <property type="match status" value="1"/>
</dbReference>
<evidence type="ECO:0000256" key="7">
    <source>
        <dbReference type="RuleBase" id="RU361187"/>
    </source>
</evidence>
<feature type="active site" description="Proton acceptor" evidence="5">
    <location>
        <position position="18"/>
    </location>
</feature>
<evidence type="ECO:0000256" key="6">
    <source>
        <dbReference type="PIRSR" id="PIRSR606710-2"/>
    </source>
</evidence>
<dbReference type="RefSeq" id="WP_027462256.1">
    <property type="nucleotide sequence ID" value="NZ_CP021083.1"/>
</dbReference>
<evidence type="ECO:0000256" key="3">
    <source>
        <dbReference type="ARBA" id="ARBA00022801"/>
    </source>
</evidence>
<dbReference type="GO" id="GO:0005975">
    <property type="term" value="P:carbohydrate metabolic process"/>
    <property type="evidence" value="ECO:0007669"/>
    <property type="project" value="InterPro"/>
</dbReference>
<dbReference type="PANTHER" id="PTHR43301">
    <property type="entry name" value="ARABINAN ENDO-1,5-ALPHA-L-ARABINOSIDASE"/>
    <property type="match status" value="1"/>
</dbReference>
<dbReference type="Proteomes" id="UP000259030">
    <property type="component" value="Plasmid pDFI2"/>
</dbReference>
<evidence type="ECO:0000256" key="5">
    <source>
        <dbReference type="PIRSR" id="PIRSR606710-1"/>
    </source>
</evidence>
<dbReference type="InterPro" id="IPR006710">
    <property type="entry name" value="Glyco_hydro_43"/>
</dbReference>
<evidence type="ECO:0000256" key="2">
    <source>
        <dbReference type="ARBA" id="ARBA00009865"/>
    </source>
</evidence>
<evidence type="ECO:0000256" key="1">
    <source>
        <dbReference type="ARBA" id="ARBA00004834"/>
    </source>
</evidence>
<keyword evidence="8" id="KW-0614">Plasmid</keyword>
<dbReference type="GO" id="GO:0004553">
    <property type="term" value="F:hydrolase activity, hydrolyzing O-glycosyl compounds"/>
    <property type="evidence" value="ECO:0007669"/>
    <property type="project" value="InterPro"/>
</dbReference>
<dbReference type="EMBL" id="CP021083">
    <property type="protein sequence ID" value="ASN83043.1"/>
    <property type="molecule type" value="Genomic_DNA"/>
</dbReference>
<accession>A0A221T2B1</accession>
<feature type="active site" description="Proton donor" evidence="5">
    <location>
        <position position="200"/>
    </location>
</feature>
<evidence type="ECO:0000313" key="9">
    <source>
        <dbReference type="Proteomes" id="UP000259030"/>
    </source>
</evidence>
<proteinExistence type="inferred from homology"/>
<feature type="site" description="Important for catalytic activity, responsible for pKa modulation of the active site Glu and correct orientation of both the proton donor and substrate" evidence="6">
    <location>
        <position position="125"/>
    </location>
</feature>
<protein>
    <submittedName>
        <fullName evidence="8">Glycoside hydrolase</fullName>
    </submittedName>
</protein>
<dbReference type="AlphaFoldDB" id="A0A221T2B1"/>